<comment type="pathway">
    <text evidence="16">Sulfur metabolism; hydrogen sulfide biosynthesis; sulfite from sulfate: step 1/3.</text>
</comment>
<evidence type="ECO:0000256" key="3">
    <source>
        <dbReference type="ARBA" id="ARBA00005438"/>
    </source>
</evidence>
<dbReference type="UniPathway" id="UPA00140">
    <property type="reaction ID" value="UER00204"/>
</dbReference>
<keyword evidence="17" id="KW-0597">Phosphoprotein</keyword>
<dbReference type="InterPro" id="IPR050100">
    <property type="entry name" value="TRAFAC_GTPase_members"/>
</dbReference>
<accession>A0A4R2BK12</accession>
<evidence type="ECO:0000256" key="14">
    <source>
        <dbReference type="ARBA" id="ARBA00024872"/>
    </source>
</evidence>
<dbReference type="InterPro" id="IPR011779">
    <property type="entry name" value="SO4_adenylTrfase_lsu"/>
</dbReference>
<feature type="binding site" evidence="16">
    <location>
        <begin position="31"/>
        <end position="38"/>
    </location>
    <ligand>
        <name>GTP</name>
        <dbReference type="ChEBI" id="CHEBI:37565"/>
    </ligand>
</feature>
<dbReference type="GO" id="GO:0004020">
    <property type="term" value="F:adenylylsulfate kinase activity"/>
    <property type="evidence" value="ECO:0007669"/>
    <property type="project" value="UniProtKB-UniRule"/>
</dbReference>
<evidence type="ECO:0000256" key="10">
    <source>
        <dbReference type="ARBA" id="ARBA00022777"/>
    </source>
</evidence>
<evidence type="ECO:0000256" key="6">
    <source>
        <dbReference type="ARBA" id="ARBA00022458"/>
    </source>
</evidence>
<dbReference type="Pfam" id="PF22594">
    <property type="entry name" value="GTP-eEF1A_C"/>
    <property type="match status" value="1"/>
</dbReference>
<comment type="similarity">
    <text evidence="3">In the C-terminal section; belongs to the APS kinase family.</text>
</comment>
<keyword evidence="13" id="KW-0511">Multifunctional enzyme</keyword>
<feature type="binding site" evidence="16">
    <location>
        <begin position="162"/>
        <end position="165"/>
    </location>
    <ligand>
        <name>GTP</name>
        <dbReference type="ChEBI" id="CHEBI:37565"/>
    </ligand>
</feature>
<dbReference type="SUPFAM" id="SSF52540">
    <property type="entry name" value="P-loop containing nucleoside triphosphate hydrolases"/>
    <property type="match status" value="2"/>
</dbReference>
<dbReference type="FunFam" id="3.40.50.300:FF:000119">
    <property type="entry name" value="Sulfate adenylyltransferase subunit 1"/>
    <property type="match status" value="1"/>
</dbReference>
<reference evidence="19 20" key="1">
    <citation type="submission" date="2019-03" db="EMBL/GenBank/DDBJ databases">
        <title>Genomic Encyclopedia of Type Strains, Phase IV (KMG-V): Genome sequencing to study the core and pangenomes of soil and plant-associated prokaryotes.</title>
        <authorList>
            <person name="Whitman W."/>
        </authorList>
    </citation>
    <scope>NUCLEOTIDE SEQUENCE [LARGE SCALE GENOMIC DNA]</scope>
    <source>
        <strain evidence="19 20">23C40</strain>
    </source>
</reference>
<comment type="function">
    <text evidence="14">Proposed to provide activated sulfate for transfer to Nod factor. ATP sulfurylase may be the GTPase, regulating ATP sulfurylase activity.</text>
</comment>
<keyword evidence="10 17" id="KW-0418">Kinase</keyword>
<comment type="function">
    <text evidence="2">APS kinase catalyzes the synthesis of activated sulfate.</text>
</comment>
<dbReference type="SUPFAM" id="SSF50465">
    <property type="entry name" value="EF-Tu/eEF-1alpha/eIF2-gamma C-terminal domain"/>
    <property type="match status" value="1"/>
</dbReference>
<dbReference type="GO" id="GO:0005524">
    <property type="term" value="F:ATP binding"/>
    <property type="evidence" value="ECO:0007669"/>
    <property type="project" value="UniProtKB-UniRule"/>
</dbReference>
<evidence type="ECO:0000256" key="4">
    <source>
        <dbReference type="ARBA" id="ARBA00007237"/>
    </source>
</evidence>
<dbReference type="CDD" id="cd02027">
    <property type="entry name" value="APSK"/>
    <property type="match status" value="1"/>
</dbReference>
<evidence type="ECO:0000256" key="13">
    <source>
        <dbReference type="ARBA" id="ARBA00023268"/>
    </source>
</evidence>
<evidence type="ECO:0000256" key="15">
    <source>
        <dbReference type="ARBA" id="ARBA00049370"/>
    </source>
</evidence>
<comment type="similarity">
    <text evidence="4">In the N-terminal section; belongs to the TRAFAC class translation factor GTPase superfamily. Classic translation factor GTPase family. CysN/NodQ subfamily.</text>
</comment>
<dbReference type="InterPro" id="IPR054696">
    <property type="entry name" value="GTP-eEF1A_C"/>
</dbReference>
<dbReference type="EMBL" id="SLVU01000016">
    <property type="protein sequence ID" value="TCN26985.1"/>
    <property type="molecule type" value="Genomic_DNA"/>
</dbReference>
<gene>
    <name evidence="16" type="primary">cysN</name>
    <name evidence="17" type="synonym">cysC</name>
    <name evidence="19" type="ORF">EV184_11659</name>
</gene>
<dbReference type="PROSITE" id="PS00301">
    <property type="entry name" value="G_TR_1"/>
    <property type="match status" value="1"/>
</dbReference>
<comment type="caution">
    <text evidence="19">The sequence shown here is derived from an EMBL/GenBank/DDBJ whole genome shotgun (WGS) entry which is preliminary data.</text>
</comment>
<evidence type="ECO:0000256" key="16">
    <source>
        <dbReference type="HAMAP-Rule" id="MF_00062"/>
    </source>
</evidence>
<keyword evidence="6" id="KW-0536">Nodulation</keyword>
<evidence type="ECO:0000313" key="20">
    <source>
        <dbReference type="Proteomes" id="UP000295043"/>
    </source>
</evidence>
<organism evidence="19 20">
    <name type="scientific">Sinorhizobium americanum</name>
    <dbReference type="NCBI Taxonomy" id="194963"/>
    <lineage>
        <taxon>Bacteria</taxon>
        <taxon>Pseudomonadati</taxon>
        <taxon>Pseudomonadota</taxon>
        <taxon>Alphaproteobacteria</taxon>
        <taxon>Hyphomicrobiales</taxon>
        <taxon>Rhizobiaceae</taxon>
        <taxon>Sinorhizobium/Ensifer group</taxon>
        <taxon>Sinorhizobium</taxon>
    </lineage>
</organism>
<dbReference type="GO" id="GO:0000103">
    <property type="term" value="P:sulfate assimilation"/>
    <property type="evidence" value="ECO:0007669"/>
    <property type="project" value="UniProtKB-UniRule"/>
</dbReference>
<protein>
    <recommendedName>
        <fullName evidence="16 17">Multifunctional fusion protein</fullName>
    </recommendedName>
    <domain>
        <recommendedName>
            <fullName evidence="16">Sulfate adenylyltransferase subunit 1</fullName>
            <ecNumber evidence="16">2.7.7.4</ecNumber>
        </recommendedName>
        <alternativeName>
            <fullName evidence="16">ATP-sulfurylase large subunit</fullName>
        </alternativeName>
        <alternativeName>
            <fullName evidence="16">Sulfate adenylate transferase</fullName>
            <shortName evidence="16">SAT</shortName>
        </alternativeName>
    </domain>
    <domain>
        <recommendedName>
            <fullName evidence="17">Adenylyl-sulfate kinase</fullName>
            <ecNumber evidence="17">2.7.1.25</ecNumber>
        </recommendedName>
        <alternativeName>
            <fullName evidence="17">APS kinase</fullName>
        </alternativeName>
        <alternativeName>
            <fullName evidence="17">ATP adenosine-5'-phosphosulfate 3'-phosphotransferase</fullName>
        </alternativeName>
        <alternativeName>
            <fullName evidence="17">Adenosine-5'-phosphosulfate kinase</fullName>
        </alternativeName>
    </domain>
</protein>
<dbReference type="InterPro" id="IPR000795">
    <property type="entry name" value="T_Tr_GTP-bd_dom"/>
</dbReference>
<comment type="similarity">
    <text evidence="17">Belongs to the APS kinase family.</text>
</comment>
<dbReference type="CDD" id="cd04166">
    <property type="entry name" value="CysN_ATPS"/>
    <property type="match status" value="1"/>
</dbReference>
<dbReference type="GO" id="GO:0003924">
    <property type="term" value="F:GTPase activity"/>
    <property type="evidence" value="ECO:0007669"/>
    <property type="project" value="InterPro"/>
</dbReference>
<evidence type="ECO:0000256" key="8">
    <source>
        <dbReference type="ARBA" id="ARBA00022695"/>
    </source>
</evidence>
<evidence type="ECO:0000256" key="17">
    <source>
        <dbReference type="HAMAP-Rule" id="MF_00065"/>
    </source>
</evidence>
<dbReference type="Pfam" id="PF01583">
    <property type="entry name" value="APS_kinase"/>
    <property type="match status" value="1"/>
</dbReference>
<dbReference type="CDD" id="cd04095">
    <property type="entry name" value="CysN_NoDQ_III"/>
    <property type="match status" value="1"/>
</dbReference>
<evidence type="ECO:0000256" key="1">
    <source>
        <dbReference type="ARBA" id="ARBA00001823"/>
    </source>
</evidence>
<dbReference type="NCBIfam" id="NF003013">
    <property type="entry name" value="PRK03846.1"/>
    <property type="match status" value="1"/>
</dbReference>
<dbReference type="Pfam" id="PF00009">
    <property type="entry name" value="GTP_EFTU"/>
    <property type="match status" value="1"/>
</dbReference>
<dbReference type="HAMAP" id="MF_00062">
    <property type="entry name" value="Sulf_adenylyltr_sub1"/>
    <property type="match status" value="1"/>
</dbReference>
<comment type="function">
    <text evidence="17">Catalyzes the synthesis of activated sulfate.</text>
</comment>
<dbReference type="SUPFAM" id="SSF50447">
    <property type="entry name" value="Translation proteins"/>
    <property type="match status" value="1"/>
</dbReference>
<feature type="active site" description="Phosphoserine intermediate" evidence="17">
    <location>
        <position position="538"/>
    </location>
</feature>
<evidence type="ECO:0000256" key="9">
    <source>
        <dbReference type="ARBA" id="ARBA00022741"/>
    </source>
</evidence>
<dbReference type="PROSITE" id="PS51722">
    <property type="entry name" value="G_TR_2"/>
    <property type="match status" value="1"/>
</dbReference>
<keyword evidence="12 16" id="KW-0342">GTP-binding</keyword>
<evidence type="ECO:0000256" key="11">
    <source>
        <dbReference type="ARBA" id="ARBA00022840"/>
    </source>
</evidence>
<keyword evidence="7 16" id="KW-0808">Transferase</keyword>
<evidence type="ECO:0000259" key="18">
    <source>
        <dbReference type="PROSITE" id="PS51722"/>
    </source>
</evidence>
<evidence type="ECO:0000256" key="12">
    <source>
        <dbReference type="ARBA" id="ARBA00023134"/>
    </source>
</evidence>
<name>A0A4R2BK12_9HYPH</name>
<dbReference type="RefSeq" id="WP_132078492.1">
    <property type="nucleotide sequence ID" value="NZ_SLVU01000016.1"/>
</dbReference>
<dbReference type="InterPro" id="IPR044139">
    <property type="entry name" value="CysN_NoDQ_III"/>
</dbReference>
<dbReference type="InterPro" id="IPR041757">
    <property type="entry name" value="CysN_GTP-bd"/>
</dbReference>
<feature type="binding site" evidence="17">
    <location>
        <begin position="464"/>
        <end position="471"/>
    </location>
    <ligand>
        <name>ATP</name>
        <dbReference type="ChEBI" id="CHEBI:30616"/>
    </ligand>
</feature>
<dbReference type="InterPro" id="IPR044138">
    <property type="entry name" value="CysN_II"/>
</dbReference>
<keyword evidence="11 16" id="KW-0067">ATP-binding</keyword>
<dbReference type="HAMAP" id="MF_00065">
    <property type="entry name" value="Adenylyl_sulf_kinase"/>
    <property type="match status" value="1"/>
</dbReference>
<dbReference type="Proteomes" id="UP000295043">
    <property type="component" value="Unassembled WGS sequence"/>
</dbReference>
<dbReference type="InterPro" id="IPR009001">
    <property type="entry name" value="Transl_elong_EF1A/Init_IF2_C"/>
</dbReference>
<dbReference type="InterPro" id="IPR059117">
    <property type="entry name" value="APS_kinase_dom"/>
</dbReference>
<dbReference type="NCBIfam" id="TIGR02034">
    <property type="entry name" value="CysN"/>
    <property type="match status" value="1"/>
</dbReference>
<feature type="domain" description="Tr-type G" evidence="18">
    <location>
        <begin position="22"/>
        <end position="234"/>
    </location>
</feature>
<sequence>MSYMPSIPPHDIEAQLAEHDNKSILRFITCGSVDDGKSTLIGRLLYDAKLIFEDQLANLRRVGAANGNGIDLALLLDGLEAEREQGITIDVAYRYFATPKRKFIVADTPGHEEYTRNMVTGASTADLAIILIDSRQGILQQTRRHSYIASLLGIRHVVLAVNKIDLVEFRQQVFDEIATDYLAFARELGFASIQPIPISARYGDNVISASVNTPWYKGLALLKYLETVDLDPPAKERPFRFPVQLVMRPNADFRGYAGQVASGHISVGDPVVIAKSGQRSTVKEIVTYAGNREAAGEGEAVTLVLADEVDVSRGNMLVPAAAQPYVADQFQAHVIWLDESPMFPGRSYILRTETDSVNATVTTLKHQVNINSLVREAAKSLQMNEIGVCNISTQSPIAFDAYKDNRATGNFIFVDRVTNATVGAGMIDFPLRRADNVHWHVLDVNKSARSAMKNQRPAVLWFTGLSGSGKSTIANTLDRILHARGKHTYLLDGDNVRHGLNRDLGFTDGDRVENIRRVAEVAKLMADAGLIVLVSFISPFRDERRMARELMEEGEFIEIFVDTPFDECARRDPKGLYEKALAGKIANFTGVSSPYEAPENPELHLKTVEEDPVALALKIEAFLDQWMEEK</sequence>
<keyword evidence="9 16" id="KW-0547">Nucleotide-binding</keyword>
<dbReference type="PANTHER" id="PTHR23115">
    <property type="entry name" value="TRANSLATION FACTOR"/>
    <property type="match status" value="1"/>
</dbReference>
<dbReference type="Gene3D" id="2.40.30.10">
    <property type="entry name" value="Translation factors"/>
    <property type="match status" value="2"/>
</dbReference>
<comment type="catalytic activity">
    <reaction evidence="15 16">
        <text>sulfate + ATP + H(+) = adenosine 5'-phosphosulfate + diphosphate</text>
        <dbReference type="Rhea" id="RHEA:18133"/>
        <dbReference type="ChEBI" id="CHEBI:15378"/>
        <dbReference type="ChEBI" id="CHEBI:16189"/>
        <dbReference type="ChEBI" id="CHEBI:30616"/>
        <dbReference type="ChEBI" id="CHEBI:33019"/>
        <dbReference type="ChEBI" id="CHEBI:58243"/>
        <dbReference type="EC" id="2.7.7.4"/>
    </reaction>
</comment>
<dbReference type="Gene3D" id="3.40.50.300">
    <property type="entry name" value="P-loop containing nucleotide triphosphate hydrolases"/>
    <property type="match status" value="2"/>
</dbReference>
<comment type="subunit">
    <text evidence="16">Heterodimer composed of CysD, the smaller subunit, and CysN.</text>
</comment>
<dbReference type="EC" id="2.7.7.4" evidence="16"/>
<dbReference type="GO" id="GO:0005525">
    <property type="term" value="F:GTP binding"/>
    <property type="evidence" value="ECO:0007669"/>
    <property type="project" value="UniProtKB-UniRule"/>
</dbReference>
<dbReference type="InterPro" id="IPR027417">
    <property type="entry name" value="P-loop_NTPase"/>
</dbReference>
<dbReference type="GO" id="GO:0004781">
    <property type="term" value="F:sulfate adenylyltransferase (ATP) activity"/>
    <property type="evidence" value="ECO:0007669"/>
    <property type="project" value="UniProtKB-UniRule"/>
</dbReference>
<comment type="catalytic activity">
    <reaction evidence="1 17">
        <text>adenosine 5'-phosphosulfate + ATP = 3'-phosphoadenylyl sulfate + ADP + H(+)</text>
        <dbReference type="Rhea" id="RHEA:24152"/>
        <dbReference type="ChEBI" id="CHEBI:15378"/>
        <dbReference type="ChEBI" id="CHEBI:30616"/>
        <dbReference type="ChEBI" id="CHEBI:58243"/>
        <dbReference type="ChEBI" id="CHEBI:58339"/>
        <dbReference type="ChEBI" id="CHEBI:456216"/>
        <dbReference type="EC" id="2.7.1.25"/>
    </reaction>
</comment>
<feature type="binding site" evidence="16">
    <location>
        <begin position="107"/>
        <end position="111"/>
    </location>
    <ligand>
        <name>GTP</name>
        <dbReference type="ChEBI" id="CHEBI:37565"/>
    </ligand>
</feature>
<comment type="similarity">
    <text evidence="16">Belongs to the TRAFAC class translation factor GTPase superfamily. Classic translation factor GTPase family. CysN/NodQ subfamily.</text>
</comment>
<proteinExistence type="inferred from homology"/>
<comment type="function">
    <text evidence="16">With CysD forms the ATP sulfurylase (ATPS) that catalyzes the adenylation of sulfate producing adenosine 5'-phosphosulfate (APS) and diphosphate, the first enzymatic step in sulfur assimilation pathway. APS synthesis involves the formation of a high-energy phosphoric-sulfuric acid anhydride bond driven by GTP hydrolysis by CysN coupled to ATP hydrolysis by CysD.</text>
</comment>
<evidence type="ECO:0000256" key="5">
    <source>
        <dbReference type="ARBA" id="ARBA00011760"/>
    </source>
</evidence>
<dbReference type="CDD" id="cd03695">
    <property type="entry name" value="CysN_NodQ_II"/>
    <property type="match status" value="1"/>
</dbReference>
<evidence type="ECO:0000256" key="2">
    <source>
        <dbReference type="ARBA" id="ARBA00002357"/>
    </source>
</evidence>
<keyword evidence="8 16" id="KW-0548">Nucleotidyltransferase</keyword>
<dbReference type="AlphaFoldDB" id="A0A4R2BK12"/>
<evidence type="ECO:0000313" key="19">
    <source>
        <dbReference type="EMBL" id="TCN26985.1"/>
    </source>
</evidence>
<comment type="pathway">
    <text evidence="17">Sulfur metabolism; hydrogen sulfide biosynthesis; sulfite from sulfate: step 2/3.</text>
</comment>
<dbReference type="NCBIfam" id="NF003478">
    <property type="entry name" value="PRK05124.1"/>
    <property type="match status" value="1"/>
</dbReference>
<dbReference type="InterPro" id="IPR031157">
    <property type="entry name" value="G_TR_CS"/>
</dbReference>
<dbReference type="GO" id="GO:0070814">
    <property type="term" value="P:hydrogen sulfide biosynthetic process"/>
    <property type="evidence" value="ECO:0007669"/>
    <property type="project" value="UniProtKB-UniRule"/>
</dbReference>
<dbReference type="EC" id="2.7.1.25" evidence="17"/>
<dbReference type="PRINTS" id="PR00315">
    <property type="entry name" value="ELONGATNFCT"/>
</dbReference>
<dbReference type="InterPro" id="IPR009000">
    <property type="entry name" value="Transl_B-barrel_sf"/>
</dbReference>
<evidence type="ECO:0000256" key="7">
    <source>
        <dbReference type="ARBA" id="ARBA00022679"/>
    </source>
</evidence>
<dbReference type="InterPro" id="IPR002891">
    <property type="entry name" value="APS"/>
</dbReference>
<dbReference type="NCBIfam" id="NF004035">
    <property type="entry name" value="PRK05506.1"/>
    <property type="match status" value="1"/>
</dbReference>
<comment type="subunit">
    <text evidence="5">Sulfate-activating enzymes, NodP and NodQ, may be physically associated.</text>
</comment>
<dbReference type="NCBIfam" id="TIGR00455">
    <property type="entry name" value="apsK"/>
    <property type="match status" value="1"/>
</dbReference>
<dbReference type="FunFam" id="3.40.50.300:FF:000212">
    <property type="entry name" value="Adenylyl-sulfate kinase"/>
    <property type="match status" value="1"/>
</dbReference>